<dbReference type="InterPro" id="IPR018721">
    <property type="entry name" value="DUF2252"/>
</dbReference>
<evidence type="ECO:0000313" key="1">
    <source>
        <dbReference type="EMBL" id="MCQ8102579.1"/>
    </source>
</evidence>
<name>A0ABT1TB94_9GAMM</name>
<dbReference type="Pfam" id="PF10009">
    <property type="entry name" value="DUF2252"/>
    <property type="match status" value="1"/>
</dbReference>
<proteinExistence type="predicted"/>
<dbReference type="Proteomes" id="UP001524499">
    <property type="component" value="Unassembled WGS sequence"/>
</dbReference>
<dbReference type="PANTHER" id="PTHR39441:SF1">
    <property type="entry name" value="DUF2252 DOMAIN-CONTAINING PROTEIN"/>
    <property type="match status" value="1"/>
</dbReference>
<reference evidence="1 2" key="1">
    <citation type="submission" date="2022-07" db="EMBL/GenBank/DDBJ databases">
        <title>Methylomonas rivi sp. nov., Methylomonas rosea sp. nov., Methylomonas aureus sp. nov. and Methylomonas subterranea sp. nov., four novel methanotrophs isolated from a freshwater creek and the deep terrestrial subsurface.</title>
        <authorList>
            <person name="Abin C."/>
            <person name="Sankaranarayanan K."/>
            <person name="Garner C."/>
            <person name="Sindelar R."/>
            <person name="Kotary K."/>
            <person name="Garner R."/>
            <person name="Barclay S."/>
            <person name="Lawson P."/>
            <person name="Krumholz L."/>
        </authorList>
    </citation>
    <scope>NUCLEOTIDE SEQUENCE [LARGE SCALE GENOMIC DNA]</scope>
    <source>
        <strain evidence="1 2">SURF-2</strain>
    </source>
</reference>
<dbReference type="EMBL" id="JANIBJ010000001">
    <property type="protein sequence ID" value="MCQ8102579.1"/>
    <property type="molecule type" value="Genomic_DNA"/>
</dbReference>
<accession>A0ABT1TB94</accession>
<dbReference type="RefSeq" id="WP_256600188.1">
    <property type="nucleotide sequence ID" value="NZ_JANIBJ010000001.1"/>
</dbReference>
<sequence length="472" mass="53541">MTRNKNKSKQMGSGSAATVASKIEFRSREERLAIGKLLRDKVPRSSHAAWVAPAKHRDPIEILEESNRERIPELVPIRYGRMLRSPFTFLRGSAGLMAYDLAGTPSTGLRVQACGDCHLLNFGLFATPERNLIFDINDFDETLPAPWEWDLKRLATSFAVAARDQRYSDDEAQAIAVECARSYREHLRDYSKMNPLEVWYDRLDAETLIEMAPDEKLRKKREQITEKARQRVGDQLAPKIAVTVGGRHRLLDQPPVLFHIQEEDAERRMREGFEVYKASLSDERRVLFERYRLEDFAVKVVGIGSVGTRCMVGLFFSAENHPLLLQIKEAGPSVLEPYAGKSSYDNHARRVVMGQRLMQSSSDIFLGWSRSEQGRDFFVRQLRDMKMSVPIEGATLQQCNIYAELCGWTLARAHARSGDAATISGYLGKSDRFDRAIGEFAVAYAEQNQRDYAVLVDAVNSGRVKALIEEDE</sequence>
<evidence type="ECO:0000313" key="2">
    <source>
        <dbReference type="Proteomes" id="UP001524499"/>
    </source>
</evidence>
<keyword evidence="2" id="KW-1185">Reference proteome</keyword>
<protein>
    <submittedName>
        <fullName evidence="1">DUF2252 domain-containing protein</fullName>
    </submittedName>
</protein>
<organism evidence="1 2">
    <name type="scientific">Methylomonas subterranea</name>
    <dbReference type="NCBI Taxonomy" id="2952225"/>
    <lineage>
        <taxon>Bacteria</taxon>
        <taxon>Pseudomonadati</taxon>
        <taxon>Pseudomonadota</taxon>
        <taxon>Gammaproteobacteria</taxon>
        <taxon>Methylococcales</taxon>
        <taxon>Methylococcaceae</taxon>
        <taxon>Methylomonas</taxon>
    </lineage>
</organism>
<dbReference type="PANTHER" id="PTHR39441">
    <property type="entry name" value="DUF2252 DOMAIN-CONTAINING PROTEIN"/>
    <property type="match status" value="1"/>
</dbReference>
<comment type="caution">
    <text evidence="1">The sequence shown here is derived from an EMBL/GenBank/DDBJ whole genome shotgun (WGS) entry which is preliminary data.</text>
</comment>
<gene>
    <name evidence="1" type="ORF">NP590_00570</name>
</gene>